<dbReference type="AlphaFoldDB" id="A0AAF0PC85"/>
<evidence type="ECO:0008006" key="5">
    <source>
        <dbReference type="Google" id="ProtNLM"/>
    </source>
</evidence>
<dbReference type="EMBL" id="CP101873">
    <property type="protein sequence ID" value="WMT08485.1"/>
    <property type="molecule type" value="Genomic_DNA"/>
</dbReference>
<protein>
    <recommendedName>
        <fullName evidence="5">Zinc-ribbon domain-containing protein</fullName>
    </recommendedName>
</protein>
<evidence type="ECO:0000313" key="2">
    <source>
        <dbReference type="EMBL" id="WMT07853.1"/>
    </source>
</evidence>
<evidence type="ECO:0000313" key="3">
    <source>
        <dbReference type="EMBL" id="WMT08485.1"/>
    </source>
</evidence>
<keyword evidence="1" id="KW-1133">Transmembrane helix</keyword>
<reference evidence="3 4" key="1">
    <citation type="submission" date="2022-07" db="EMBL/GenBank/DDBJ databases">
        <title>Two temperate virus in Haloterrigena jeotgali A29.</title>
        <authorList>
            <person name="Deng X."/>
        </authorList>
    </citation>
    <scope>NUCLEOTIDE SEQUENCE [LARGE SCALE GENOMIC DNA]</scope>
    <source>
        <strain evidence="3 4">A29</strain>
    </source>
</reference>
<dbReference type="RefSeq" id="WP_049964256.1">
    <property type="nucleotide sequence ID" value="NZ_CP101873.1"/>
</dbReference>
<keyword evidence="4" id="KW-1185">Reference proteome</keyword>
<evidence type="ECO:0000313" key="4">
    <source>
        <dbReference type="Proteomes" id="UP001224926"/>
    </source>
</evidence>
<accession>A0AAF0PC85</accession>
<evidence type="ECO:0000256" key="1">
    <source>
        <dbReference type="SAM" id="Phobius"/>
    </source>
</evidence>
<sequence length="274" mass="29384">MKWRCAWCGKPHAENDPPCDECGHNAFEKAVVREGSDEARESPTEGIDTGPTYVWTCTDCGREHVKHNPPCSRCGNPTLEKTEQTYDAVENDLDVPGWLGVAKPYLPVVAVVVLIAALFATGIVSPSMLPGIGQPSPPDAPGSGGEAAGIDLEATEELVHERLEADREYARAYDDGLAAYAEYHNRAFVAHEYEGRDADPVDSSDFGVDCRGEPTAGRVPVRFSVTDYDDAESLAADLAVVMAPSDQVTGTGYDGEGLDIHVVDGSIYVFYAAC</sequence>
<dbReference type="EMBL" id="CP101873">
    <property type="protein sequence ID" value="WMT07853.1"/>
    <property type="molecule type" value="Genomic_DNA"/>
</dbReference>
<gene>
    <name evidence="3" type="ORF">NP511_02365</name>
    <name evidence="2" type="ORF">NP511_21080</name>
</gene>
<dbReference type="Proteomes" id="UP001224926">
    <property type="component" value="Chromosome"/>
</dbReference>
<feature type="transmembrane region" description="Helical" evidence="1">
    <location>
        <begin position="105"/>
        <end position="124"/>
    </location>
</feature>
<keyword evidence="1" id="KW-0472">Membrane</keyword>
<proteinExistence type="predicted"/>
<name>A0AAF0PC85_9EURY</name>
<dbReference type="GeneID" id="39864958"/>
<keyword evidence="1" id="KW-0812">Transmembrane</keyword>
<organism evidence="3 4">
    <name type="scientific">Natrinema thermotolerans</name>
    <dbReference type="NCBI Taxonomy" id="121872"/>
    <lineage>
        <taxon>Archaea</taxon>
        <taxon>Methanobacteriati</taxon>
        <taxon>Methanobacteriota</taxon>
        <taxon>Stenosarchaea group</taxon>
        <taxon>Halobacteria</taxon>
        <taxon>Halobacteriales</taxon>
        <taxon>Natrialbaceae</taxon>
        <taxon>Natrinema</taxon>
    </lineage>
</organism>
<dbReference type="GeneID" id="84216490"/>